<protein>
    <submittedName>
        <fullName evidence="2">NAD-binding protein</fullName>
    </submittedName>
</protein>
<proteinExistence type="predicted"/>
<dbReference type="InterPro" id="IPR023753">
    <property type="entry name" value="FAD/NAD-binding_dom"/>
</dbReference>
<dbReference type="EMBL" id="JAHBND010000260">
    <property type="protein sequence ID" value="MBS7672989.1"/>
    <property type="molecule type" value="Genomic_DNA"/>
</dbReference>
<reference evidence="2" key="2">
    <citation type="submission" date="2023-08" db="EMBL/GenBank/DDBJ databases">
        <title>Vibrio cholerae Outbreaks in Tanzania Exemplify Founder Flush: Simultaneous Increases in Population Size and Genetic Diversity.</title>
        <authorList>
            <person name="Debes A.K."/>
            <person name="Mohammed A."/>
            <person name="Maseke I."/>
            <person name="Almeida M."/>
            <person name="Li S."/>
            <person name="Matimba H."/>
            <person name="Joachim A."/>
            <person name="Mizinduko M."/>
            <person name="Nyanga S."/>
            <person name="Kelly M."/>
            <person name="Kachwamba Y."/>
            <person name="Schaffer A.M."/>
            <person name="Nyanga A.S."/>
            <person name="Mghamba J."/>
            <person name="Mosha F.S."/>
            <person name="Sack D.A."/>
            <person name="Stine O.C."/>
        </authorList>
    </citation>
    <scope>NUCLEOTIDE SEQUENCE</scope>
    <source>
        <strain evidence="2">TDS0091212</strain>
    </source>
</reference>
<dbReference type="InterPro" id="IPR036188">
    <property type="entry name" value="FAD/NAD-bd_sf"/>
</dbReference>
<feature type="domain" description="FAD/NAD(P)-binding" evidence="1">
    <location>
        <begin position="8"/>
        <end position="86"/>
    </location>
</feature>
<dbReference type="Pfam" id="PF07992">
    <property type="entry name" value="Pyr_redox_2"/>
    <property type="match status" value="1"/>
</dbReference>
<feature type="non-terminal residue" evidence="2">
    <location>
        <position position="88"/>
    </location>
</feature>
<dbReference type="GO" id="GO:0016491">
    <property type="term" value="F:oxidoreductase activity"/>
    <property type="evidence" value="ECO:0007669"/>
    <property type="project" value="InterPro"/>
</dbReference>
<name>A0AAW4KR68_VIBCL</name>
<organism evidence="2 3">
    <name type="scientific">Vibrio cholerae</name>
    <dbReference type="NCBI Taxonomy" id="666"/>
    <lineage>
        <taxon>Bacteria</taxon>
        <taxon>Pseudomonadati</taxon>
        <taxon>Pseudomonadota</taxon>
        <taxon>Gammaproteobacteria</taxon>
        <taxon>Vibrionales</taxon>
        <taxon>Vibrionaceae</taxon>
        <taxon>Vibrio</taxon>
    </lineage>
</organism>
<gene>
    <name evidence="2" type="ORF">KIN13_06005</name>
</gene>
<dbReference type="Gene3D" id="3.50.50.100">
    <property type="match status" value="1"/>
</dbReference>
<dbReference type="SUPFAM" id="SSF51905">
    <property type="entry name" value="FAD/NAD(P)-binding domain"/>
    <property type="match status" value="1"/>
</dbReference>
<sequence length="88" mass="8983">NLPDSPARNTVVVAGGGFTGIETATEMPARLRAVLGEAANIRVIVVDRGPQIAASMGDGIRPSIIEASRELGLEWVLNTSVASVDAGG</sequence>
<reference evidence="2" key="1">
    <citation type="submission" date="2021-05" db="EMBL/GenBank/DDBJ databases">
        <authorList>
            <person name="Stine C."/>
        </authorList>
    </citation>
    <scope>NUCLEOTIDE SEQUENCE</scope>
    <source>
        <strain evidence="2">TDS0091212</strain>
    </source>
</reference>
<accession>A0AAW4KR68</accession>
<evidence type="ECO:0000259" key="1">
    <source>
        <dbReference type="Pfam" id="PF07992"/>
    </source>
</evidence>
<dbReference type="RefSeq" id="WP_213420866.1">
    <property type="nucleotide sequence ID" value="NZ_JAHBND010000260.1"/>
</dbReference>
<dbReference type="AlphaFoldDB" id="A0AAW4KR68"/>
<feature type="non-terminal residue" evidence="2">
    <location>
        <position position="1"/>
    </location>
</feature>
<evidence type="ECO:0000313" key="3">
    <source>
        <dbReference type="Proteomes" id="UP001196338"/>
    </source>
</evidence>
<comment type="caution">
    <text evidence="2">The sequence shown here is derived from an EMBL/GenBank/DDBJ whole genome shotgun (WGS) entry which is preliminary data.</text>
</comment>
<dbReference type="Proteomes" id="UP001196338">
    <property type="component" value="Unassembled WGS sequence"/>
</dbReference>
<evidence type="ECO:0000313" key="2">
    <source>
        <dbReference type="EMBL" id="MBS7672989.1"/>
    </source>
</evidence>